<dbReference type="Pfam" id="PF16020">
    <property type="entry name" value="Deltameth_res"/>
    <property type="match status" value="1"/>
</dbReference>
<feature type="domain" description="Deltamethrin resistance protein prag01" evidence="2">
    <location>
        <begin position="33"/>
        <end position="84"/>
    </location>
</feature>
<reference evidence="3 4" key="1">
    <citation type="submission" date="2015-04" db="EMBL/GenBank/DDBJ databases">
        <authorList>
            <person name="Syromyatnikov M.Y."/>
            <person name="Popov V.N."/>
        </authorList>
    </citation>
    <scope>NUCLEOTIDE SEQUENCE [LARGE SCALE GENOMIC DNA]</scope>
</reference>
<dbReference type="PANTHER" id="PTHR22133">
    <property type="entry name" value="AT01821P-RELATED"/>
    <property type="match status" value="1"/>
</dbReference>
<proteinExistence type="predicted"/>
<sequence length="88" mass="10022">MNSGKLIARTLVRNMTPVRTYKAPSAYRPPTLNDLPVPQGDFFMQHAARERKYNAYLAAGVLIFATTLFVVKESKIINFNWSPPDTYE</sequence>
<evidence type="ECO:0000313" key="3">
    <source>
        <dbReference type="EMBL" id="CRK98548.1"/>
    </source>
</evidence>
<protein>
    <submittedName>
        <fullName evidence="3">CLUMA_CG011899, isoform A</fullName>
    </submittedName>
</protein>
<evidence type="ECO:0000256" key="1">
    <source>
        <dbReference type="SAM" id="Phobius"/>
    </source>
</evidence>
<dbReference type="InterPro" id="IPR031973">
    <property type="entry name" value="Deltameth_res_prag01"/>
</dbReference>
<accession>A0A1J1IG81</accession>
<dbReference type="STRING" id="568069.A0A1J1IG81"/>
<dbReference type="PANTHER" id="PTHR22133:SF2">
    <property type="entry name" value="AT01821P-RELATED"/>
    <property type="match status" value="1"/>
</dbReference>
<keyword evidence="1" id="KW-1133">Transmembrane helix</keyword>
<dbReference type="Proteomes" id="UP000183832">
    <property type="component" value="Unassembled WGS sequence"/>
</dbReference>
<dbReference type="AlphaFoldDB" id="A0A1J1IG81"/>
<dbReference type="OrthoDB" id="9981889at2759"/>
<keyword evidence="1" id="KW-0812">Transmembrane</keyword>
<gene>
    <name evidence="3" type="ORF">CLUMA_CG011899</name>
</gene>
<name>A0A1J1IG81_9DIPT</name>
<keyword evidence="4" id="KW-1185">Reference proteome</keyword>
<evidence type="ECO:0000313" key="4">
    <source>
        <dbReference type="Proteomes" id="UP000183832"/>
    </source>
</evidence>
<keyword evidence="1" id="KW-0472">Membrane</keyword>
<organism evidence="3 4">
    <name type="scientific">Clunio marinus</name>
    <dbReference type="NCBI Taxonomy" id="568069"/>
    <lineage>
        <taxon>Eukaryota</taxon>
        <taxon>Metazoa</taxon>
        <taxon>Ecdysozoa</taxon>
        <taxon>Arthropoda</taxon>
        <taxon>Hexapoda</taxon>
        <taxon>Insecta</taxon>
        <taxon>Pterygota</taxon>
        <taxon>Neoptera</taxon>
        <taxon>Endopterygota</taxon>
        <taxon>Diptera</taxon>
        <taxon>Nematocera</taxon>
        <taxon>Chironomoidea</taxon>
        <taxon>Chironomidae</taxon>
        <taxon>Clunio</taxon>
    </lineage>
</organism>
<evidence type="ECO:0000259" key="2">
    <source>
        <dbReference type="Pfam" id="PF16020"/>
    </source>
</evidence>
<feature type="transmembrane region" description="Helical" evidence="1">
    <location>
        <begin position="53"/>
        <end position="71"/>
    </location>
</feature>
<dbReference type="EMBL" id="CVRI01000047">
    <property type="protein sequence ID" value="CRK98548.1"/>
    <property type="molecule type" value="Genomic_DNA"/>
</dbReference>